<feature type="transmembrane region" description="Helical" evidence="1">
    <location>
        <begin position="299"/>
        <end position="321"/>
    </location>
</feature>
<dbReference type="InterPro" id="IPR052529">
    <property type="entry name" value="Bact_Transport_Assoc"/>
</dbReference>
<feature type="transmembrane region" description="Helical" evidence="1">
    <location>
        <begin position="342"/>
        <end position="362"/>
    </location>
</feature>
<organism evidence="3 4">
    <name type="scientific">Aurantiacibacter luteus</name>
    <dbReference type="NCBI Taxonomy" id="1581420"/>
    <lineage>
        <taxon>Bacteria</taxon>
        <taxon>Pseudomonadati</taxon>
        <taxon>Pseudomonadota</taxon>
        <taxon>Alphaproteobacteria</taxon>
        <taxon>Sphingomonadales</taxon>
        <taxon>Erythrobacteraceae</taxon>
        <taxon>Aurantiacibacter</taxon>
    </lineage>
</organism>
<dbReference type="AlphaFoldDB" id="A0A0G9MP51"/>
<proteinExistence type="predicted"/>
<dbReference type="PATRIC" id="fig|1581420.6.peg.2721"/>
<dbReference type="Pfam" id="PF04235">
    <property type="entry name" value="DUF418"/>
    <property type="match status" value="1"/>
</dbReference>
<gene>
    <name evidence="3" type="ORF">AAW00_13320</name>
</gene>
<comment type="caution">
    <text evidence="3">The sequence shown here is derived from an EMBL/GenBank/DDBJ whole genome shotgun (WGS) entry which is preliminary data.</text>
</comment>
<evidence type="ECO:0000259" key="2">
    <source>
        <dbReference type="Pfam" id="PF04235"/>
    </source>
</evidence>
<feature type="transmembrane region" description="Helical" evidence="1">
    <location>
        <begin position="268"/>
        <end position="287"/>
    </location>
</feature>
<sequence length="418" mass="45943">MDEPEPHAGPPAPVARAERIVALDVVRGIAVLGILLANITAFAHMRAAYYWPPALPGGAQASDEWLWLAQFVLVDGKMRGLFAVLFGAGLALFAERAVGIAGLWLQARRLAWLALFGALHFVLLFDGDILLTYAVAGLIVLPFLHRSLDFAVLGLIWAMIGALVVAAAYFSAAQLEWQAVTTAPGEAWLSVEQAWQARLAEYAAEAQVHLSGTYADVAAMRLADLPSHAGDAVTFVFFETIPMMLIGVGLYRAGLLTDSAVRRRWRRAAWVGLLAGAGVLAVTGLAVMDRGFPIYQTQFAFYGVAGLANVPFVLGAMVLLTDWAERAREGWLAERLALAGRMAFSNYVGTSLMMMLIFDGWAGGRFGTMHRGELLVVVLLGWALMLTFSRVWLARFRYGPLEWLWRCLTYWRRFPLRR</sequence>
<feature type="transmembrane region" description="Helical" evidence="1">
    <location>
        <begin position="20"/>
        <end position="43"/>
    </location>
</feature>
<dbReference type="Proteomes" id="UP000053464">
    <property type="component" value="Unassembled WGS sequence"/>
</dbReference>
<dbReference type="PANTHER" id="PTHR30590">
    <property type="entry name" value="INNER MEMBRANE PROTEIN"/>
    <property type="match status" value="1"/>
</dbReference>
<dbReference type="InterPro" id="IPR007349">
    <property type="entry name" value="DUF418"/>
</dbReference>
<feature type="transmembrane region" description="Helical" evidence="1">
    <location>
        <begin position="81"/>
        <end position="104"/>
    </location>
</feature>
<evidence type="ECO:0000256" key="1">
    <source>
        <dbReference type="SAM" id="Phobius"/>
    </source>
</evidence>
<feature type="transmembrane region" description="Helical" evidence="1">
    <location>
        <begin position="150"/>
        <end position="170"/>
    </location>
</feature>
<keyword evidence="1" id="KW-0812">Transmembrane</keyword>
<evidence type="ECO:0000313" key="4">
    <source>
        <dbReference type="Proteomes" id="UP000053464"/>
    </source>
</evidence>
<keyword evidence="1" id="KW-0472">Membrane</keyword>
<protein>
    <recommendedName>
        <fullName evidence="2">DUF418 domain-containing protein</fullName>
    </recommendedName>
</protein>
<dbReference type="PANTHER" id="PTHR30590:SF2">
    <property type="entry name" value="INNER MEMBRANE PROTEIN"/>
    <property type="match status" value="1"/>
</dbReference>
<feature type="transmembrane region" description="Helical" evidence="1">
    <location>
        <begin position="110"/>
        <end position="143"/>
    </location>
</feature>
<evidence type="ECO:0000313" key="3">
    <source>
        <dbReference type="EMBL" id="KLE32497.1"/>
    </source>
</evidence>
<dbReference type="EMBL" id="LBHB01000004">
    <property type="protein sequence ID" value="KLE32497.1"/>
    <property type="molecule type" value="Genomic_DNA"/>
</dbReference>
<feature type="domain" description="DUF418" evidence="2">
    <location>
        <begin position="250"/>
        <end position="412"/>
    </location>
</feature>
<keyword evidence="4" id="KW-1185">Reference proteome</keyword>
<reference evidence="3 4" key="1">
    <citation type="submission" date="2015-04" db="EMBL/GenBank/DDBJ databases">
        <title>The draft genome sequence of Erythrobacter luteus KA37.</title>
        <authorList>
            <person name="Zhuang L."/>
            <person name="Liu Y."/>
            <person name="Shao Z."/>
        </authorList>
    </citation>
    <scope>NUCLEOTIDE SEQUENCE [LARGE SCALE GENOMIC DNA]</scope>
    <source>
        <strain evidence="3 4">KA37</strain>
    </source>
</reference>
<accession>A0A0G9MP51</accession>
<feature type="transmembrane region" description="Helical" evidence="1">
    <location>
        <begin position="232"/>
        <end position="256"/>
    </location>
</feature>
<keyword evidence="1" id="KW-1133">Transmembrane helix</keyword>
<name>A0A0G9MP51_9SPHN</name>
<feature type="transmembrane region" description="Helical" evidence="1">
    <location>
        <begin position="374"/>
        <end position="393"/>
    </location>
</feature>